<dbReference type="Gramene" id="ONK70777">
    <property type="protein sequence ID" value="ONK70777"/>
    <property type="gene ID" value="A4U43_C04F1430"/>
</dbReference>
<dbReference type="SUPFAM" id="SSF53901">
    <property type="entry name" value="Thiolase-like"/>
    <property type="match status" value="1"/>
</dbReference>
<dbReference type="PANTHER" id="PTHR31561">
    <property type="entry name" value="3-KETOACYL-COA SYNTHASE"/>
    <property type="match status" value="1"/>
</dbReference>
<protein>
    <recommendedName>
        <fullName evidence="3">FAE domain-containing protein</fullName>
    </recommendedName>
</protein>
<dbReference type="GO" id="GO:0016020">
    <property type="term" value="C:membrane"/>
    <property type="evidence" value="ECO:0007669"/>
    <property type="project" value="InterPro"/>
</dbReference>
<dbReference type="Gene3D" id="3.40.47.10">
    <property type="match status" value="1"/>
</dbReference>
<evidence type="ECO:0000313" key="4">
    <source>
        <dbReference type="EMBL" id="ONK70777.1"/>
    </source>
</evidence>
<dbReference type="InterPro" id="IPR016039">
    <property type="entry name" value="Thiolase-like"/>
</dbReference>
<dbReference type="Pfam" id="PF08392">
    <property type="entry name" value="FAE1_CUT1_RppA"/>
    <property type="match status" value="1"/>
</dbReference>
<name>A0A5P1F046_ASPOF</name>
<keyword evidence="1" id="KW-0808">Transferase</keyword>
<feature type="region of interest" description="Disordered" evidence="2">
    <location>
        <begin position="214"/>
        <end position="258"/>
    </location>
</feature>
<dbReference type="InterPro" id="IPR013601">
    <property type="entry name" value="FAE1_typ3_polyketide_synth"/>
</dbReference>
<dbReference type="EMBL" id="CM007384">
    <property type="protein sequence ID" value="ONK70777.1"/>
    <property type="molecule type" value="Genomic_DNA"/>
</dbReference>
<proteinExistence type="predicted"/>
<evidence type="ECO:0000259" key="3">
    <source>
        <dbReference type="Pfam" id="PF08392"/>
    </source>
</evidence>
<accession>A0A5P1F046</accession>
<dbReference type="GO" id="GO:0016747">
    <property type="term" value="F:acyltransferase activity, transferring groups other than amino-acyl groups"/>
    <property type="evidence" value="ECO:0007669"/>
    <property type="project" value="InterPro"/>
</dbReference>
<evidence type="ECO:0000256" key="2">
    <source>
        <dbReference type="SAM" id="MobiDB-lite"/>
    </source>
</evidence>
<keyword evidence="5" id="KW-1185">Reference proteome</keyword>
<dbReference type="InterPro" id="IPR012392">
    <property type="entry name" value="3-ktacl-CoA_syn"/>
</dbReference>
<gene>
    <name evidence="4" type="ORF">A4U43_C04F1430</name>
</gene>
<evidence type="ECO:0000313" key="5">
    <source>
        <dbReference type="Proteomes" id="UP000243459"/>
    </source>
</evidence>
<dbReference type="GO" id="GO:0006633">
    <property type="term" value="P:fatty acid biosynthetic process"/>
    <property type="evidence" value="ECO:0007669"/>
    <property type="project" value="InterPro"/>
</dbReference>
<dbReference type="Proteomes" id="UP000243459">
    <property type="component" value="Chromosome 4"/>
</dbReference>
<reference evidence="5" key="1">
    <citation type="journal article" date="2017" name="Nat. Commun.">
        <title>The asparagus genome sheds light on the origin and evolution of a young Y chromosome.</title>
        <authorList>
            <person name="Harkess A."/>
            <person name="Zhou J."/>
            <person name="Xu C."/>
            <person name="Bowers J.E."/>
            <person name="Van der Hulst R."/>
            <person name="Ayyampalayam S."/>
            <person name="Mercati F."/>
            <person name="Riccardi P."/>
            <person name="McKain M.R."/>
            <person name="Kakrana A."/>
            <person name="Tang H."/>
            <person name="Ray J."/>
            <person name="Groenendijk J."/>
            <person name="Arikit S."/>
            <person name="Mathioni S.M."/>
            <person name="Nakano M."/>
            <person name="Shan H."/>
            <person name="Telgmann-Rauber A."/>
            <person name="Kanno A."/>
            <person name="Yue Z."/>
            <person name="Chen H."/>
            <person name="Li W."/>
            <person name="Chen Y."/>
            <person name="Xu X."/>
            <person name="Zhang Y."/>
            <person name="Luo S."/>
            <person name="Chen H."/>
            <person name="Gao J."/>
            <person name="Mao Z."/>
            <person name="Pires J.C."/>
            <person name="Luo M."/>
            <person name="Kudrna D."/>
            <person name="Wing R.A."/>
            <person name="Meyers B.C."/>
            <person name="Yi K."/>
            <person name="Kong H."/>
            <person name="Lavrijsen P."/>
            <person name="Sunseri F."/>
            <person name="Falavigna A."/>
            <person name="Ye Y."/>
            <person name="Leebens-Mack J.H."/>
            <person name="Chen G."/>
        </authorList>
    </citation>
    <scope>NUCLEOTIDE SEQUENCE [LARGE SCALE GENOMIC DNA]</scope>
    <source>
        <strain evidence="5">cv. DH0086</strain>
    </source>
</reference>
<sequence length="372" mass="41800">MEILVILTAVLLSFSLYPLYKLFDQWRNRGCYLIDYVNFRPTDDREIPTEFCESIVRRNKRLGLEEYRFLLRIIVSSGIGEHTYGPRNIVEGREDSPTHGDSLLEMDECFFGTLDALFARTGFAPADVDALVLNVSMFCPAPSLSARIVNRYRMREDVKVFNLSGMGCSASLISLDLVQNLMKCRRDCLAALVTSRSRSAPNCIQLVLDHLREEQRPHTPPSHYQRRARDADRHGSSARTSRKAAQPPVRKHPGFRPQGLPVKEIVLTSAATRPTRQDRLGPVETQQAEVRRADLKSGVDHFCVHTGGTVVMRWSRSGLRLSDADLEPSQDGASSVREYVGEQCVVRAGVYGGKEEVEEGGESDDDKCWGRV</sequence>
<dbReference type="AlphaFoldDB" id="A0A5P1F046"/>
<keyword evidence="1" id="KW-0012">Acyltransferase</keyword>
<organism evidence="4 5">
    <name type="scientific">Asparagus officinalis</name>
    <name type="common">Garden asparagus</name>
    <dbReference type="NCBI Taxonomy" id="4686"/>
    <lineage>
        <taxon>Eukaryota</taxon>
        <taxon>Viridiplantae</taxon>
        <taxon>Streptophyta</taxon>
        <taxon>Embryophyta</taxon>
        <taxon>Tracheophyta</taxon>
        <taxon>Spermatophyta</taxon>
        <taxon>Magnoliopsida</taxon>
        <taxon>Liliopsida</taxon>
        <taxon>Asparagales</taxon>
        <taxon>Asparagaceae</taxon>
        <taxon>Asparagoideae</taxon>
        <taxon>Asparagus</taxon>
    </lineage>
</organism>
<evidence type="ECO:0000256" key="1">
    <source>
        <dbReference type="ARBA" id="ARBA00023315"/>
    </source>
</evidence>
<feature type="domain" description="FAE" evidence="3">
    <location>
        <begin position="26"/>
        <end position="196"/>
    </location>
</feature>